<feature type="compositionally biased region" description="Basic and acidic residues" evidence="1">
    <location>
        <begin position="50"/>
        <end position="60"/>
    </location>
</feature>
<reference evidence="2" key="1">
    <citation type="submission" date="2020-03" db="EMBL/GenBank/DDBJ databases">
        <authorList>
            <person name="Weist P."/>
        </authorList>
    </citation>
    <scope>NUCLEOTIDE SEQUENCE</scope>
</reference>
<feature type="region of interest" description="Disordered" evidence="1">
    <location>
        <begin position="24"/>
        <end position="109"/>
    </location>
</feature>
<feature type="compositionally biased region" description="Polar residues" evidence="1">
    <location>
        <begin position="32"/>
        <end position="41"/>
    </location>
</feature>
<keyword evidence="3" id="KW-1185">Reference proteome</keyword>
<accession>A0A9N7UGH2</accession>
<protein>
    <submittedName>
        <fullName evidence="2">Uncharacterized protein</fullName>
    </submittedName>
</protein>
<gene>
    <name evidence="2" type="ORF">PLEPLA_LOCUS18996</name>
</gene>
<evidence type="ECO:0000256" key="1">
    <source>
        <dbReference type="SAM" id="MobiDB-lite"/>
    </source>
</evidence>
<dbReference type="EMBL" id="CADEAL010001296">
    <property type="protein sequence ID" value="CAB1431000.1"/>
    <property type="molecule type" value="Genomic_DNA"/>
</dbReference>
<evidence type="ECO:0000313" key="2">
    <source>
        <dbReference type="EMBL" id="CAB1431000.1"/>
    </source>
</evidence>
<proteinExistence type="predicted"/>
<feature type="compositionally biased region" description="Polar residues" evidence="1">
    <location>
        <begin position="92"/>
        <end position="103"/>
    </location>
</feature>
<dbReference type="AlphaFoldDB" id="A0A9N7UGH2"/>
<name>A0A9N7UGH2_PLEPL</name>
<dbReference type="Proteomes" id="UP001153269">
    <property type="component" value="Unassembled WGS sequence"/>
</dbReference>
<organism evidence="2 3">
    <name type="scientific">Pleuronectes platessa</name>
    <name type="common">European plaice</name>
    <dbReference type="NCBI Taxonomy" id="8262"/>
    <lineage>
        <taxon>Eukaryota</taxon>
        <taxon>Metazoa</taxon>
        <taxon>Chordata</taxon>
        <taxon>Craniata</taxon>
        <taxon>Vertebrata</taxon>
        <taxon>Euteleostomi</taxon>
        <taxon>Actinopterygii</taxon>
        <taxon>Neopterygii</taxon>
        <taxon>Teleostei</taxon>
        <taxon>Neoteleostei</taxon>
        <taxon>Acanthomorphata</taxon>
        <taxon>Carangaria</taxon>
        <taxon>Pleuronectiformes</taxon>
        <taxon>Pleuronectoidei</taxon>
        <taxon>Pleuronectidae</taxon>
        <taxon>Pleuronectes</taxon>
    </lineage>
</organism>
<sequence>MRIKLHVENVQQFFPEMFSVFGCGGFADESHPSQPQTSCSGSGPDPPQSEPEKRGGENECRSVSQVSEPLLSKESGDKSSITEEDDGESDHFLTSSDYTSDLSVENLRE</sequence>
<comment type="caution">
    <text evidence="2">The sequence shown here is derived from an EMBL/GenBank/DDBJ whole genome shotgun (WGS) entry which is preliminary data.</text>
</comment>
<evidence type="ECO:0000313" key="3">
    <source>
        <dbReference type="Proteomes" id="UP001153269"/>
    </source>
</evidence>